<organism evidence="1 2">
    <name type="scientific">Moniliophthora roreri</name>
    <name type="common">Frosty pod rot fungus</name>
    <name type="synonym">Monilia roreri</name>
    <dbReference type="NCBI Taxonomy" id="221103"/>
    <lineage>
        <taxon>Eukaryota</taxon>
        <taxon>Fungi</taxon>
        <taxon>Dikarya</taxon>
        <taxon>Basidiomycota</taxon>
        <taxon>Agaricomycotina</taxon>
        <taxon>Agaricomycetes</taxon>
        <taxon>Agaricomycetidae</taxon>
        <taxon>Agaricales</taxon>
        <taxon>Marasmiineae</taxon>
        <taxon>Marasmiaceae</taxon>
        <taxon>Moniliophthora</taxon>
    </lineage>
</organism>
<accession>A0A0W0FID7</accession>
<gene>
    <name evidence="1" type="ORF">WG66_11321</name>
</gene>
<proteinExistence type="predicted"/>
<protein>
    <submittedName>
        <fullName evidence="1">Uncharacterized protein</fullName>
    </submittedName>
</protein>
<reference evidence="1 2" key="1">
    <citation type="submission" date="2015-12" db="EMBL/GenBank/DDBJ databases">
        <title>Draft genome sequence of Moniliophthora roreri, the causal agent of frosty pod rot of cacao.</title>
        <authorList>
            <person name="Aime M.C."/>
            <person name="Diaz-Valderrama J.R."/>
            <person name="Kijpornyongpan T."/>
            <person name="Phillips-Mora W."/>
        </authorList>
    </citation>
    <scope>NUCLEOTIDE SEQUENCE [LARGE SCALE GENOMIC DNA]</scope>
    <source>
        <strain evidence="1 2">MCA 2952</strain>
    </source>
</reference>
<sequence length="25" mass="3055">MICLGPQYQEPIHLFVVLKIQHFYH</sequence>
<dbReference type="Proteomes" id="UP000054988">
    <property type="component" value="Unassembled WGS sequence"/>
</dbReference>
<evidence type="ECO:0000313" key="1">
    <source>
        <dbReference type="EMBL" id="KTB36103.1"/>
    </source>
</evidence>
<dbReference type="EMBL" id="LATX01001925">
    <property type="protein sequence ID" value="KTB36103.1"/>
    <property type="molecule type" value="Genomic_DNA"/>
</dbReference>
<name>A0A0W0FID7_MONRR</name>
<evidence type="ECO:0000313" key="2">
    <source>
        <dbReference type="Proteomes" id="UP000054988"/>
    </source>
</evidence>
<dbReference type="AlphaFoldDB" id="A0A0W0FID7"/>
<comment type="caution">
    <text evidence="1">The sequence shown here is derived from an EMBL/GenBank/DDBJ whole genome shotgun (WGS) entry which is preliminary data.</text>
</comment>